<feature type="domain" description="Flagellin N-terminal" evidence="4">
    <location>
        <begin position="4"/>
        <end position="136"/>
    </location>
</feature>
<comment type="function">
    <text evidence="3">Flagellin is the subunit protein which polymerizes to form the filaments of bacterial flagella.</text>
</comment>
<evidence type="ECO:0000259" key="4">
    <source>
        <dbReference type="Pfam" id="PF00669"/>
    </source>
</evidence>
<reference evidence="6 7" key="1">
    <citation type="submission" date="2020-10" db="EMBL/GenBank/DDBJ databases">
        <title>Aquamicrobium zhengzhouensis sp. nov., a exopolysaccharide producing bacterium isolated from farmland soil.</title>
        <authorList>
            <person name="Wang X."/>
        </authorList>
    </citation>
    <scope>NUCLEOTIDE SEQUENCE [LARGE SCALE GENOMIC DNA]</scope>
    <source>
        <strain evidence="7">cd-1</strain>
    </source>
</reference>
<sequence length="424" mass="44236">MSSIMTNPGAMTALQTLKATNKNLEITQGRISTGYRVSEAAHNAAYWSIATTMRSDNNAMSTVNDALGLGAAQVDIAYTAMDAVKETIDKIKSKLVAASQPDVDKDKIQSEIEQLQNDLRTYAKSATFSGGNWLDVSKGSVEKVVASFIRGSNGEISLGTIDVDTSRTALFNSDTASTGGILGGVAFADANFSLGGLEVGESGSSEDDPTPAAAFTELGTWTGLTLKEGSTLSFEMSYDGATHLIEIKGTAGGLDLSTPGFMKSALEAAINDANTFTSGFTVSVNGNALTLEGPVPTGPGEAGRAISIAGLRADVEKLDILSIDISKANGEEIRGLLNNVERVFSAVTTAASDLGAIKTRIASQQDFVSKIMDAVDRGIGQLVDADMEQESTRLQALQVQQQLGIQALSIANSNAQNILALFKG</sequence>
<feature type="domain" description="Flagellin C-terminal" evidence="5">
    <location>
        <begin position="338"/>
        <end position="422"/>
    </location>
</feature>
<dbReference type="EMBL" id="JADGMQ010000002">
    <property type="protein sequence ID" value="MBI1619739.1"/>
    <property type="molecule type" value="Genomic_DNA"/>
</dbReference>
<keyword evidence="6" id="KW-0966">Cell projection</keyword>
<evidence type="ECO:0000256" key="2">
    <source>
        <dbReference type="ARBA" id="ARBA00023143"/>
    </source>
</evidence>
<keyword evidence="6" id="KW-0969">Cilium</keyword>
<evidence type="ECO:0000256" key="1">
    <source>
        <dbReference type="ARBA" id="ARBA00005709"/>
    </source>
</evidence>
<keyword evidence="6" id="KW-0282">Flagellum</keyword>
<evidence type="ECO:0000256" key="3">
    <source>
        <dbReference type="RuleBase" id="RU362073"/>
    </source>
</evidence>
<proteinExistence type="inferred from homology"/>
<dbReference type="Proteomes" id="UP000601789">
    <property type="component" value="Unassembled WGS sequence"/>
</dbReference>
<dbReference type="InterPro" id="IPR001492">
    <property type="entry name" value="Flagellin"/>
</dbReference>
<name>A0ABS0S8W6_9HYPH</name>
<comment type="subcellular location">
    <subcellularLocation>
        <location evidence="3">Secreted</location>
    </subcellularLocation>
    <subcellularLocation>
        <location evidence="3">Bacterial flagellum</location>
    </subcellularLocation>
</comment>
<dbReference type="Pfam" id="PF00669">
    <property type="entry name" value="Flagellin_N"/>
    <property type="match status" value="1"/>
</dbReference>
<dbReference type="Gene3D" id="1.20.1330.10">
    <property type="entry name" value="f41 fragment of flagellin, N-terminal domain"/>
    <property type="match status" value="1"/>
</dbReference>
<dbReference type="RefSeq" id="WP_198474420.1">
    <property type="nucleotide sequence ID" value="NZ_JADGMQ010000002.1"/>
</dbReference>
<dbReference type="InterPro" id="IPR046358">
    <property type="entry name" value="Flagellin_C"/>
</dbReference>
<evidence type="ECO:0000313" key="7">
    <source>
        <dbReference type="Proteomes" id="UP000601789"/>
    </source>
</evidence>
<evidence type="ECO:0000259" key="5">
    <source>
        <dbReference type="Pfam" id="PF00700"/>
    </source>
</evidence>
<dbReference type="SUPFAM" id="SSF64518">
    <property type="entry name" value="Phase 1 flagellin"/>
    <property type="match status" value="1"/>
</dbReference>
<dbReference type="PANTHER" id="PTHR42792">
    <property type="entry name" value="FLAGELLIN"/>
    <property type="match status" value="1"/>
</dbReference>
<keyword evidence="3" id="KW-0964">Secreted</keyword>
<gene>
    <name evidence="6" type="ORF">IOD40_03550</name>
</gene>
<dbReference type="PANTHER" id="PTHR42792:SF2">
    <property type="entry name" value="FLAGELLIN"/>
    <property type="match status" value="1"/>
</dbReference>
<keyword evidence="2 3" id="KW-0975">Bacterial flagellum</keyword>
<protein>
    <recommendedName>
        <fullName evidence="3">Flagellin</fullName>
    </recommendedName>
</protein>
<accession>A0ABS0S8W6</accession>
<evidence type="ECO:0000313" key="6">
    <source>
        <dbReference type="EMBL" id="MBI1619739.1"/>
    </source>
</evidence>
<comment type="caution">
    <text evidence="6">The sequence shown here is derived from an EMBL/GenBank/DDBJ whole genome shotgun (WGS) entry which is preliminary data.</text>
</comment>
<dbReference type="InterPro" id="IPR001029">
    <property type="entry name" value="Flagellin_N"/>
</dbReference>
<dbReference type="Pfam" id="PF00700">
    <property type="entry name" value="Flagellin_C"/>
    <property type="match status" value="1"/>
</dbReference>
<organism evidence="6 7">
    <name type="scientific">Aquamicrobium zhengzhouense</name>
    <dbReference type="NCBI Taxonomy" id="2781738"/>
    <lineage>
        <taxon>Bacteria</taxon>
        <taxon>Pseudomonadati</taxon>
        <taxon>Pseudomonadota</taxon>
        <taxon>Alphaproteobacteria</taxon>
        <taxon>Hyphomicrobiales</taxon>
        <taxon>Phyllobacteriaceae</taxon>
        <taxon>Aquamicrobium</taxon>
    </lineage>
</organism>
<comment type="similarity">
    <text evidence="1 3">Belongs to the bacterial flagellin family.</text>
</comment>
<keyword evidence="7" id="KW-1185">Reference proteome</keyword>